<keyword evidence="18" id="KW-1185">Reference proteome</keyword>
<evidence type="ECO:0000256" key="2">
    <source>
        <dbReference type="ARBA" id="ARBA00004651"/>
    </source>
</evidence>
<keyword evidence="4" id="KW-1003">Cell membrane</keyword>
<feature type="coiled-coil region" evidence="12">
    <location>
        <begin position="383"/>
        <end position="417"/>
    </location>
</feature>
<sequence>MTDGMNAGNDKENNIKKKKENSNSLNKGISTGKKKYNIISKNFLYRQGIRLVLLLYSLLVTNASVGATIFFVSKRMAEASQKEVNEGNMNVLNQAGSLFDIYLRDVMKLSNTIYYNVFKNSNENVDIHNMLNLLYDSYRGKIENIAIFSLDGNLMYAAPAARMKTGYDVKDQEWFTNTFKDTENNHFSLPHLQQIFESGDYRYKWVVSMSRIIELTRDGKSEQAVLLIDMKYDELVGNLSDISFGSKGYVYMIDNKGEVIWHPKMGLLYSGRLFEYNAEAAQCSDGVNKYKDKSGRILYVKTIGYTGWRIAGVGYSVESIFNSPYTGPFISVIIFAEFFAITLIYTFMFDKISDPISRLQEAVQTIEEGNFNQKVPVGGVYEIESLGKAVENMRIRINQLIEDKRIENQKRVEAEEMRVQAEFDVLQAQINPHFLYNTLSIVIWLIEAGKTEDAKKVVTAVGNFFRIFLSTDRKFIPVSEEIDYVKNYILIQQMRFKDKFVYEFDIDENVNQMSTLKLILQPIVENSIYHGMEYMDDEDGRILIKAYIKDDKVYFSVKDNGAGMTKERIAEIMSADMTRVSKPRGSGIGFKNVRNRILKQYGSEGGVEVISEPDEGTEIIIYFPAEIYTKKDVEA</sequence>
<dbReference type="PANTHER" id="PTHR34220">
    <property type="entry name" value="SENSOR HISTIDINE KINASE YPDA"/>
    <property type="match status" value="1"/>
</dbReference>
<evidence type="ECO:0000313" key="17">
    <source>
        <dbReference type="EMBL" id="EHI55585.1"/>
    </source>
</evidence>
<comment type="subcellular location">
    <subcellularLocation>
        <location evidence="2">Cell membrane</location>
        <topology evidence="2">Multi-pass membrane protein</topology>
    </subcellularLocation>
</comment>
<feature type="domain" description="HAMP" evidence="16">
    <location>
        <begin position="350"/>
        <end position="402"/>
    </location>
</feature>
<dbReference type="RefSeq" id="WP_005540854.1">
    <property type="nucleotide sequence ID" value="NZ_JH378832.1"/>
</dbReference>
<dbReference type="SUPFAM" id="SSF55874">
    <property type="entry name" value="ATPase domain of HSP90 chaperone/DNA topoisomerase II/histidine kinase"/>
    <property type="match status" value="1"/>
</dbReference>
<evidence type="ECO:0000313" key="18">
    <source>
        <dbReference type="Proteomes" id="UP000003011"/>
    </source>
</evidence>
<dbReference type="InterPro" id="IPR005467">
    <property type="entry name" value="His_kinase_dom"/>
</dbReference>
<comment type="catalytic activity">
    <reaction evidence="1">
        <text>ATP + protein L-histidine = ADP + protein N-phospho-L-histidine.</text>
        <dbReference type="EC" id="2.7.13.3"/>
    </reaction>
</comment>
<keyword evidence="9 14" id="KW-1133">Transmembrane helix</keyword>
<dbReference type="eggNOG" id="COG2972">
    <property type="taxonomic scope" value="Bacteria"/>
</dbReference>
<dbReference type="GO" id="GO:0000155">
    <property type="term" value="F:phosphorelay sensor kinase activity"/>
    <property type="evidence" value="ECO:0007669"/>
    <property type="project" value="InterPro"/>
</dbReference>
<gene>
    <name evidence="17" type="ORF">HMPREF9333_01300</name>
</gene>
<dbReference type="Pfam" id="PF02743">
    <property type="entry name" value="dCache_1"/>
    <property type="match status" value="1"/>
</dbReference>
<dbReference type="PROSITE" id="PS50109">
    <property type="entry name" value="HIS_KIN"/>
    <property type="match status" value="1"/>
</dbReference>
<evidence type="ECO:0000259" key="15">
    <source>
        <dbReference type="PROSITE" id="PS50109"/>
    </source>
</evidence>
<evidence type="ECO:0000256" key="14">
    <source>
        <dbReference type="SAM" id="Phobius"/>
    </source>
</evidence>
<evidence type="ECO:0000259" key="16">
    <source>
        <dbReference type="PROSITE" id="PS50885"/>
    </source>
</evidence>
<dbReference type="Pfam" id="PF00672">
    <property type="entry name" value="HAMP"/>
    <property type="match status" value="1"/>
</dbReference>
<evidence type="ECO:0000256" key="8">
    <source>
        <dbReference type="ARBA" id="ARBA00022777"/>
    </source>
</evidence>
<dbReference type="AlphaFoldDB" id="G5GIB0"/>
<reference evidence="17 18" key="1">
    <citation type="submission" date="2011-08" db="EMBL/GenBank/DDBJ databases">
        <title>The Genome Sequence of Johnsonella ignava ATCC 51276.</title>
        <authorList>
            <consortium name="The Broad Institute Genome Sequencing Platform"/>
            <person name="Earl A."/>
            <person name="Ward D."/>
            <person name="Feldgarden M."/>
            <person name="Gevers D."/>
            <person name="Izard J."/>
            <person name="Blanton J.M."/>
            <person name="Baranova O.V."/>
            <person name="Dewhirst F.E."/>
            <person name="Young S.K."/>
            <person name="Zeng Q."/>
            <person name="Gargeya S."/>
            <person name="Fitzgerald M."/>
            <person name="Haas B."/>
            <person name="Abouelleil A."/>
            <person name="Alvarado L."/>
            <person name="Arachchi H.M."/>
            <person name="Berlin A."/>
            <person name="Brown A."/>
            <person name="Chapman S.B."/>
            <person name="Chen Z."/>
            <person name="Dunbar C."/>
            <person name="Freedman E."/>
            <person name="Gearin G."/>
            <person name="Gellesch M."/>
            <person name="Goldberg J."/>
            <person name="Griggs A."/>
            <person name="Gujja S."/>
            <person name="Heiman D."/>
            <person name="Howarth C."/>
            <person name="Larson L."/>
            <person name="Lui A."/>
            <person name="MacDonald P.J.P."/>
            <person name="Montmayeur A."/>
            <person name="Murphy C."/>
            <person name="Neiman D."/>
            <person name="Pearson M."/>
            <person name="Priest M."/>
            <person name="Roberts A."/>
            <person name="Saif S."/>
            <person name="Shea T."/>
            <person name="Shenoy N."/>
            <person name="Sisk P."/>
            <person name="Stolte C."/>
            <person name="Sykes S."/>
            <person name="Wortman J."/>
            <person name="Nusbaum C."/>
            <person name="Birren B."/>
        </authorList>
    </citation>
    <scope>NUCLEOTIDE SEQUENCE [LARGE SCALE GENOMIC DNA]</scope>
    <source>
        <strain evidence="17 18">ATCC 51276</strain>
    </source>
</reference>
<protein>
    <recommendedName>
        <fullName evidence="3">histidine kinase</fullName>
        <ecNumber evidence="3">2.7.13.3</ecNumber>
    </recommendedName>
</protein>
<organism evidence="17 18">
    <name type="scientific">Johnsonella ignava ATCC 51276</name>
    <dbReference type="NCBI Taxonomy" id="679200"/>
    <lineage>
        <taxon>Bacteria</taxon>
        <taxon>Bacillati</taxon>
        <taxon>Bacillota</taxon>
        <taxon>Clostridia</taxon>
        <taxon>Lachnospirales</taxon>
        <taxon>Lachnospiraceae</taxon>
        <taxon>Johnsonella</taxon>
    </lineage>
</organism>
<dbReference type="InterPro" id="IPR004358">
    <property type="entry name" value="Sig_transdc_His_kin-like_C"/>
</dbReference>
<evidence type="ECO:0000256" key="13">
    <source>
        <dbReference type="SAM" id="MobiDB-lite"/>
    </source>
</evidence>
<keyword evidence="10" id="KW-0902">Two-component regulatory system</keyword>
<dbReference type="Gene3D" id="3.30.450.20">
    <property type="entry name" value="PAS domain"/>
    <property type="match status" value="1"/>
</dbReference>
<dbReference type="EC" id="2.7.13.3" evidence="3"/>
<evidence type="ECO:0000256" key="5">
    <source>
        <dbReference type="ARBA" id="ARBA00022553"/>
    </source>
</evidence>
<dbReference type="PROSITE" id="PS50885">
    <property type="entry name" value="HAMP"/>
    <property type="match status" value="1"/>
</dbReference>
<dbReference type="InterPro" id="IPR003594">
    <property type="entry name" value="HATPase_dom"/>
</dbReference>
<comment type="caution">
    <text evidence="17">The sequence shown here is derived from an EMBL/GenBank/DDBJ whole genome shotgun (WGS) entry which is preliminary data.</text>
</comment>
<dbReference type="SMART" id="SM00387">
    <property type="entry name" value="HATPase_c"/>
    <property type="match status" value="1"/>
</dbReference>
<evidence type="ECO:0000256" key="12">
    <source>
        <dbReference type="SAM" id="Coils"/>
    </source>
</evidence>
<dbReference type="OrthoDB" id="9809348at2"/>
<dbReference type="GO" id="GO:0005886">
    <property type="term" value="C:plasma membrane"/>
    <property type="evidence" value="ECO:0007669"/>
    <property type="project" value="UniProtKB-SubCell"/>
</dbReference>
<dbReference type="Pfam" id="PF06580">
    <property type="entry name" value="His_kinase"/>
    <property type="match status" value="1"/>
</dbReference>
<keyword evidence="12" id="KW-0175">Coiled coil</keyword>
<evidence type="ECO:0000256" key="3">
    <source>
        <dbReference type="ARBA" id="ARBA00012438"/>
    </source>
</evidence>
<evidence type="ECO:0000256" key="4">
    <source>
        <dbReference type="ARBA" id="ARBA00022475"/>
    </source>
</evidence>
<dbReference type="Gene3D" id="6.10.340.10">
    <property type="match status" value="1"/>
</dbReference>
<dbReference type="SUPFAM" id="SSF158472">
    <property type="entry name" value="HAMP domain-like"/>
    <property type="match status" value="1"/>
</dbReference>
<keyword evidence="5" id="KW-0597">Phosphoprotein</keyword>
<evidence type="ECO:0000256" key="10">
    <source>
        <dbReference type="ARBA" id="ARBA00023012"/>
    </source>
</evidence>
<dbReference type="HOGENOM" id="CLU_020473_6_1_9"/>
<evidence type="ECO:0000256" key="7">
    <source>
        <dbReference type="ARBA" id="ARBA00022692"/>
    </source>
</evidence>
<dbReference type="Gene3D" id="3.30.565.10">
    <property type="entry name" value="Histidine kinase-like ATPase, C-terminal domain"/>
    <property type="match status" value="1"/>
</dbReference>
<dbReference type="InterPro" id="IPR003660">
    <property type="entry name" value="HAMP_dom"/>
</dbReference>
<accession>G5GIB0</accession>
<dbReference type="CDD" id="cd06225">
    <property type="entry name" value="HAMP"/>
    <property type="match status" value="1"/>
</dbReference>
<dbReference type="InterPro" id="IPR050640">
    <property type="entry name" value="Bact_2-comp_sensor_kinase"/>
</dbReference>
<dbReference type="InterPro" id="IPR036890">
    <property type="entry name" value="HATPase_C_sf"/>
</dbReference>
<dbReference type="SMART" id="SM00304">
    <property type="entry name" value="HAMP"/>
    <property type="match status" value="1"/>
</dbReference>
<name>G5GIB0_9FIRM</name>
<dbReference type="Pfam" id="PF02518">
    <property type="entry name" value="HATPase_c"/>
    <property type="match status" value="1"/>
</dbReference>
<evidence type="ECO:0000256" key="6">
    <source>
        <dbReference type="ARBA" id="ARBA00022679"/>
    </source>
</evidence>
<evidence type="ECO:0000256" key="1">
    <source>
        <dbReference type="ARBA" id="ARBA00000085"/>
    </source>
</evidence>
<feature type="region of interest" description="Disordered" evidence="13">
    <location>
        <begin position="1"/>
        <end position="28"/>
    </location>
</feature>
<dbReference type="PRINTS" id="PR00344">
    <property type="entry name" value="BCTRLSENSOR"/>
</dbReference>
<keyword evidence="7 14" id="KW-0812">Transmembrane</keyword>
<dbReference type="PANTHER" id="PTHR34220:SF7">
    <property type="entry name" value="SENSOR HISTIDINE KINASE YPDA"/>
    <property type="match status" value="1"/>
</dbReference>
<dbReference type="InterPro" id="IPR010559">
    <property type="entry name" value="Sig_transdc_His_kin_internal"/>
</dbReference>
<evidence type="ECO:0000256" key="11">
    <source>
        <dbReference type="ARBA" id="ARBA00023136"/>
    </source>
</evidence>
<feature type="transmembrane region" description="Helical" evidence="14">
    <location>
        <begin position="51"/>
        <end position="72"/>
    </location>
</feature>
<dbReference type="STRING" id="679200.HMPREF9333_01300"/>
<dbReference type="EMBL" id="ACZL01000021">
    <property type="protein sequence ID" value="EHI55585.1"/>
    <property type="molecule type" value="Genomic_DNA"/>
</dbReference>
<dbReference type="Proteomes" id="UP000003011">
    <property type="component" value="Unassembled WGS sequence"/>
</dbReference>
<feature type="transmembrane region" description="Helical" evidence="14">
    <location>
        <begin position="329"/>
        <end position="349"/>
    </location>
</feature>
<keyword evidence="8" id="KW-0418">Kinase</keyword>
<dbReference type="InterPro" id="IPR033479">
    <property type="entry name" value="dCache_1"/>
</dbReference>
<evidence type="ECO:0000256" key="9">
    <source>
        <dbReference type="ARBA" id="ARBA00022989"/>
    </source>
</evidence>
<proteinExistence type="predicted"/>
<feature type="domain" description="Histidine kinase" evidence="15">
    <location>
        <begin position="520"/>
        <end position="627"/>
    </location>
</feature>
<keyword evidence="11 14" id="KW-0472">Membrane</keyword>
<keyword evidence="6" id="KW-0808">Transferase</keyword>